<dbReference type="Pfam" id="PF07167">
    <property type="entry name" value="PhaC_N"/>
    <property type="match status" value="1"/>
</dbReference>
<dbReference type="SUPFAM" id="SSF53474">
    <property type="entry name" value="alpha/beta-Hydrolases"/>
    <property type="match status" value="1"/>
</dbReference>
<dbReference type="Gene3D" id="3.40.50.1820">
    <property type="entry name" value="alpha/beta hydrolase"/>
    <property type="match status" value="1"/>
</dbReference>
<feature type="domain" description="AB hydrolase-1" evidence="5">
    <location>
        <begin position="288"/>
        <end position="531"/>
    </location>
</feature>
<evidence type="ECO:0000313" key="8">
    <source>
        <dbReference type="Proteomes" id="UP000271227"/>
    </source>
</evidence>
<keyword evidence="8" id="KW-1185">Reference proteome</keyword>
<protein>
    <submittedName>
        <fullName evidence="7">Polyhydroxyalkanoate synthase</fullName>
    </submittedName>
</protein>
<dbReference type="NCBIfam" id="TIGR01838">
    <property type="entry name" value="PHA_synth_I"/>
    <property type="match status" value="1"/>
</dbReference>
<dbReference type="GO" id="GO:0042619">
    <property type="term" value="P:poly-hydroxybutyrate biosynthetic process"/>
    <property type="evidence" value="ECO:0007669"/>
    <property type="project" value="InterPro"/>
</dbReference>
<evidence type="ECO:0000313" key="7">
    <source>
        <dbReference type="EMBL" id="RMB05029.1"/>
    </source>
</evidence>
<proteinExistence type="predicted"/>
<dbReference type="InParanoid" id="A0A3M0CDG1"/>
<evidence type="ECO:0000256" key="1">
    <source>
        <dbReference type="ARBA" id="ARBA00004496"/>
    </source>
</evidence>
<dbReference type="InterPro" id="IPR010941">
    <property type="entry name" value="PhaC_N"/>
</dbReference>
<dbReference type="InterPro" id="IPR010963">
    <property type="entry name" value="PHA_synth_I"/>
</dbReference>
<dbReference type="PANTHER" id="PTHR36837:SF5">
    <property type="entry name" value="POLY-3-HYDROXYBUTYRATE SYNTHASE"/>
    <property type="match status" value="1"/>
</dbReference>
<dbReference type="InterPro" id="IPR029058">
    <property type="entry name" value="AB_hydrolase_fold"/>
</dbReference>
<accession>A0A3M0CDG1</accession>
<dbReference type="GO" id="GO:0005737">
    <property type="term" value="C:cytoplasm"/>
    <property type="evidence" value="ECO:0007669"/>
    <property type="project" value="UniProtKB-SubCell"/>
</dbReference>
<gene>
    <name evidence="7" type="ORF">BXY39_2607</name>
</gene>
<dbReference type="Proteomes" id="UP000271227">
    <property type="component" value="Unassembled WGS sequence"/>
</dbReference>
<dbReference type="RefSeq" id="WP_211332236.1">
    <property type="nucleotide sequence ID" value="NZ_REFR01000012.1"/>
</dbReference>
<keyword evidence="2" id="KW-0963">Cytoplasm</keyword>
<dbReference type="Pfam" id="PF00561">
    <property type="entry name" value="Abhydrolase_1"/>
    <property type="match status" value="1"/>
</dbReference>
<comment type="subcellular location">
    <subcellularLocation>
        <location evidence="1">Cytoplasm</location>
    </subcellularLocation>
</comment>
<dbReference type="GO" id="GO:0016746">
    <property type="term" value="F:acyltransferase activity"/>
    <property type="evidence" value="ECO:0007669"/>
    <property type="project" value="UniProtKB-KW"/>
</dbReference>
<dbReference type="InterPro" id="IPR051321">
    <property type="entry name" value="PHA/PHB_synthase"/>
</dbReference>
<dbReference type="InterPro" id="IPR000073">
    <property type="entry name" value="AB_hydrolase_1"/>
</dbReference>
<name>A0A3M0CDG1_9PROT</name>
<feature type="domain" description="Poly-beta-hydroxybutyrate polymerase N-terminal" evidence="6">
    <location>
        <begin position="115"/>
        <end position="286"/>
    </location>
</feature>
<evidence type="ECO:0000259" key="5">
    <source>
        <dbReference type="Pfam" id="PF00561"/>
    </source>
</evidence>
<dbReference type="AlphaFoldDB" id="A0A3M0CDG1"/>
<comment type="caution">
    <text evidence="7">The sequence shown here is derived from an EMBL/GenBank/DDBJ whole genome shotgun (WGS) entry which is preliminary data.</text>
</comment>
<evidence type="ECO:0000256" key="4">
    <source>
        <dbReference type="ARBA" id="ARBA00023315"/>
    </source>
</evidence>
<dbReference type="PANTHER" id="PTHR36837">
    <property type="entry name" value="POLY(3-HYDROXYALKANOATE) POLYMERASE SUBUNIT PHAC"/>
    <property type="match status" value="1"/>
</dbReference>
<keyword evidence="4" id="KW-0012">Acyltransferase</keyword>
<evidence type="ECO:0000259" key="6">
    <source>
        <dbReference type="Pfam" id="PF07167"/>
    </source>
</evidence>
<sequence length="607" mass="68913">MSNEQTDKPDGIEGLNTGQEEMESFVSLLGDAVASSQKMMEEFLASQPDDIRQSLDPMNVTPAFLEMSKRLIEKPDVLFKNQVAFWQDYMQLISNESLKLTGETADPVIQPQRGDKRFKSENWNKHSAFDFLKQFYLLTNRHVMNTVGSVSGLDSKDTHKIEFFTKQLMDAISPSNFVFTNPDVLNETIETQGQNLLKGMQHFAEDIERGQGIPLVKMTDLEAFKVGENLATTPGKVVYRNRLFELIQYTPTTEEVYATPLVIFPPWINKYYILDLSAEKSFVRWAVEKGYSVFMVSWVNPDESHAETSLDDMLKDGFLEAITVVREITGAPSVHTIGYCVAGTMLSAVLAYLTEKGWADTVKSATFFTAQVDFETAGDLTVFVDEEQLSLIDKMMEEKGYLDKKAMALTFNMLRANDLIWSYVVNNYLLGKEPMAFDLLYWNCDSTNLPRRLHRQYLRHMYQNNELVQPGALVLDGVPIDLRTVETPSYVQAGRQDHIAPPDSVYKITRHFKGPIRFVLAGSGHIAGVVNPPSAKKYQHWTNDKTGASFEEFVESAKETPGSWWPDWHRWLSRRSGKKIPALDPEKGPYPALTDAPGDYVRVRHED</sequence>
<dbReference type="EMBL" id="REFR01000012">
    <property type="protein sequence ID" value="RMB05029.1"/>
    <property type="molecule type" value="Genomic_DNA"/>
</dbReference>
<organism evidence="7 8">
    <name type="scientific">Eilatimonas milleporae</name>
    <dbReference type="NCBI Taxonomy" id="911205"/>
    <lineage>
        <taxon>Bacteria</taxon>
        <taxon>Pseudomonadati</taxon>
        <taxon>Pseudomonadota</taxon>
        <taxon>Alphaproteobacteria</taxon>
        <taxon>Kordiimonadales</taxon>
        <taxon>Kordiimonadaceae</taxon>
        <taxon>Eilatimonas</taxon>
    </lineage>
</organism>
<keyword evidence="3" id="KW-0808">Transferase</keyword>
<evidence type="ECO:0000256" key="3">
    <source>
        <dbReference type="ARBA" id="ARBA00022679"/>
    </source>
</evidence>
<evidence type="ECO:0000256" key="2">
    <source>
        <dbReference type="ARBA" id="ARBA00022490"/>
    </source>
</evidence>
<reference evidence="7 8" key="1">
    <citation type="submission" date="2018-10" db="EMBL/GenBank/DDBJ databases">
        <title>Genomic Encyclopedia of Archaeal and Bacterial Type Strains, Phase II (KMG-II): from individual species to whole genera.</title>
        <authorList>
            <person name="Goeker M."/>
        </authorList>
    </citation>
    <scope>NUCLEOTIDE SEQUENCE [LARGE SCALE GENOMIC DNA]</scope>
    <source>
        <strain evidence="7 8">DSM 25217</strain>
    </source>
</reference>